<organism evidence="6 7">
    <name type="scientific">Suillus luteus UH-Slu-Lm8-n1</name>
    <dbReference type="NCBI Taxonomy" id="930992"/>
    <lineage>
        <taxon>Eukaryota</taxon>
        <taxon>Fungi</taxon>
        <taxon>Dikarya</taxon>
        <taxon>Basidiomycota</taxon>
        <taxon>Agaricomycotina</taxon>
        <taxon>Agaricomycetes</taxon>
        <taxon>Agaricomycetidae</taxon>
        <taxon>Boletales</taxon>
        <taxon>Suillineae</taxon>
        <taxon>Suillaceae</taxon>
        <taxon>Suillus</taxon>
    </lineage>
</organism>
<keyword evidence="2" id="KW-0496">Mitochondrion</keyword>
<name>A0A0D0BN23_9AGAM</name>
<evidence type="ECO:0000256" key="3">
    <source>
        <dbReference type="ARBA" id="ARBA00023186"/>
    </source>
</evidence>
<dbReference type="PANTHER" id="PTHR13675:SF1">
    <property type="entry name" value="SUCCINATE DEHYDROGENASE ASSEMBLY FACTOR 1, MITOCHONDRIAL"/>
    <property type="match status" value="1"/>
</dbReference>
<evidence type="ECO:0000313" key="7">
    <source>
        <dbReference type="Proteomes" id="UP000054485"/>
    </source>
</evidence>
<protein>
    <recommendedName>
        <fullName evidence="5">Complex 1 LYR protein domain-containing protein</fullName>
    </recommendedName>
</protein>
<dbReference type="InterPro" id="IPR008011">
    <property type="entry name" value="Complex1_LYR_dom"/>
</dbReference>
<evidence type="ECO:0000256" key="1">
    <source>
        <dbReference type="ARBA" id="ARBA00004305"/>
    </source>
</evidence>
<dbReference type="STRING" id="930992.A0A0D0BN23"/>
<gene>
    <name evidence="6" type="ORF">CY34DRAFT_9112</name>
</gene>
<keyword evidence="3" id="KW-0143">Chaperone</keyword>
<evidence type="ECO:0000256" key="4">
    <source>
        <dbReference type="ARBA" id="ARBA00025715"/>
    </source>
</evidence>
<comment type="subcellular location">
    <subcellularLocation>
        <location evidence="1">Mitochondrion matrix</location>
    </subcellularLocation>
</comment>
<keyword evidence="7" id="KW-1185">Reference proteome</keyword>
<dbReference type="EMBL" id="KN835149">
    <property type="protein sequence ID" value="KIK47232.1"/>
    <property type="molecule type" value="Genomic_DNA"/>
</dbReference>
<dbReference type="Pfam" id="PF05347">
    <property type="entry name" value="Complex1_LYR"/>
    <property type="match status" value="1"/>
</dbReference>
<accession>A0A0D0BN23</accession>
<dbReference type="InParanoid" id="A0A0D0BN23"/>
<evidence type="ECO:0000259" key="5">
    <source>
        <dbReference type="Pfam" id="PF05347"/>
    </source>
</evidence>
<dbReference type="GO" id="GO:0034553">
    <property type="term" value="P:mitochondrial respiratory chain complex II assembly"/>
    <property type="evidence" value="ECO:0007669"/>
    <property type="project" value="InterPro"/>
</dbReference>
<dbReference type="HOGENOM" id="CLU_154777_1_0_1"/>
<proteinExistence type="inferred from homology"/>
<evidence type="ECO:0000256" key="2">
    <source>
        <dbReference type="ARBA" id="ARBA00023128"/>
    </source>
</evidence>
<reference evidence="7" key="2">
    <citation type="submission" date="2015-01" db="EMBL/GenBank/DDBJ databases">
        <title>Evolutionary Origins and Diversification of the Mycorrhizal Mutualists.</title>
        <authorList>
            <consortium name="DOE Joint Genome Institute"/>
            <consortium name="Mycorrhizal Genomics Consortium"/>
            <person name="Kohler A."/>
            <person name="Kuo A."/>
            <person name="Nagy L.G."/>
            <person name="Floudas D."/>
            <person name="Copeland A."/>
            <person name="Barry K.W."/>
            <person name="Cichocki N."/>
            <person name="Veneault-Fourrey C."/>
            <person name="LaButti K."/>
            <person name="Lindquist E.A."/>
            <person name="Lipzen A."/>
            <person name="Lundell T."/>
            <person name="Morin E."/>
            <person name="Murat C."/>
            <person name="Riley R."/>
            <person name="Ohm R."/>
            <person name="Sun H."/>
            <person name="Tunlid A."/>
            <person name="Henrissat B."/>
            <person name="Grigoriev I.V."/>
            <person name="Hibbett D.S."/>
            <person name="Martin F."/>
        </authorList>
    </citation>
    <scope>NUCLEOTIDE SEQUENCE [LARGE SCALE GENOMIC DNA]</scope>
    <source>
        <strain evidence="7">UH-Slu-Lm8-n1</strain>
    </source>
</reference>
<dbReference type="Proteomes" id="UP000054485">
    <property type="component" value="Unassembled WGS sequence"/>
</dbReference>
<evidence type="ECO:0000313" key="6">
    <source>
        <dbReference type="EMBL" id="KIK47232.1"/>
    </source>
</evidence>
<dbReference type="GO" id="GO:0005759">
    <property type="term" value="C:mitochondrial matrix"/>
    <property type="evidence" value="ECO:0007669"/>
    <property type="project" value="UniProtKB-SubCell"/>
</dbReference>
<dbReference type="InterPro" id="IPR045295">
    <property type="entry name" value="Complex1_LYR_SDHAF1_LYRM8"/>
</dbReference>
<sequence length="100" mass="11752">MSVRKSGLQREVLALYRRALRMVRTKPALTQPKFILFVRYNFHTQASSVSPRDVAAIEHLLRRGRRQLEMYEQPSVRDCQISQAMSDWEQSRRGSRTTSQ</sequence>
<feature type="domain" description="Complex 1 LYR protein" evidence="5">
    <location>
        <begin position="10"/>
        <end position="70"/>
    </location>
</feature>
<dbReference type="FunCoup" id="A0A0D0BN23">
    <property type="interactions" value="158"/>
</dbReference>
<reference evidence="6 7" key="1">
    <citation type="submission" date="2014-04" db="EMBL/GenBank/DDBJ databases">
        <authorList>
            <consortium name="DOE Joint Genome Institute"/>
            <person name="Kuo A."/>
            <person name="Ruytinx J."/>
            <person name="Rineau F."/>
            <person name="Colpaert J."/>
            <person name="Kohler A."/>
            <person name="Nagy L.G."/>
            <person name="Floudas D."/>
            <person name="Copeland A."/>
            <person name="Barry K.W."/>
            <person name="Cichocki N."/>
            <person name="Veneault-Fourrey C."/>
            <person name="LaButti K."/>
            <person name="Lindquist E.A."/>
            <person name="Lipzen A."/>
            <person name="Lundell T."/>
            <person name="Morin E."/>
            <person name="Murat C."/>
            <person name="Sun H."/>
            <person name="Tunlid A."/>
            <person name="Henrissat B."/>
            <person name="Grigoriev I.V."/>
            <person name="Hibbett D.S."/>
            <person name="Martin F."/>
            <person name="Nordberg H.P."/>
            <person name="Cantor M.N."/>
            <person name="Hua S.X."/>
        </authorList>
    </citation>
    <scope>NUCLEOTIDE SEQUENCE [LARGE SCALE GENOMIC DNA]</scope>
    <source>
        <strain evidence="6 7">UH-Slu-Lm8-n1</strain>
    </source>
</reference>
<comment type="similarity">
    <text evidence="4">Belongs to the complex I LYR family. SDHAF1 subfamily.</text>
</comment>
<dbReference type="AlphaFoldDB" id="A0A0D0BN23"/>
<dbReference type="CDD" id="cd20268">
    <property type="entry name" value="Complex1_LYR_SDHAF1_LYRM8"/>
    <property type="match status" value="1"/>
</dbReference>
<dbReference type="PANTHER" id="PTHR13675">
    <property type="entry name" value="LYR MOTIF-CONTAINING PROTEIN 2"/>
    <property type="match status" value="1"/>
</dbReference>
<dbReference type="OrthoDB" id="273010at2759"/>